<name>A0ABM8SC78_9BACT</name>
<sequence>MRDIRRTNERGELSDKGWTATQIGLAIEAERGIRMNLGDQGDRKIPGLKQGPALRQAGLCRMVEPGVVVEGPVGRVSRQDTQLMVEQDHRQG</sequence>
<evidence type="ECO:0000313" key="2">
    <source>
        <dbReference type="Proteomes" id="UP000675880"/>
    </source>
</evidence>
<gene>
    <name evidence="1" type="ORF">NSPZN2_80049</name>
</gene>
<dbReference type="EMBL" id="CAJNBJ010000021">
    <property type="protein sequence ID" value="CAE6800717.1"/>
    <property type="molecule type" value="Genomic_DNA"/>
</dbReference>
<organism evidence="1 2">
    <name type="scientific">Nitrospira defluvii</name>
    <dbReference type="NCBI Taxonomy" id="330214"/>
    <lineage>
        <taxon>Bacteria</taxon>
        <taxon>Pseudomonadati</taxon>
        <taxon>Nitrospirota</taxon>
        <taxon>Nitrospiria</taxon>
        <taxon>Nitrospirales</taxon>
        <taxon>Nitrospiraceae</taxon>
        <taxon>Nitrospira</taxon>
    </lineage>
</organism>
<dbReference type="Proteomes" id="UP000675880">
    <property type="component" value="Unassembled WGS sequence"/>
</dbReference>
<evidence type="ECO:0000313" key="1">
    <source>
        <dbReference type="EMBL" id="CAE6800717.1"/>
    </source>
</evidence>
<accession>A0ABM8SC78</accession>
<keyword evidence="2" id="KW-1185">Reference proteome</keyword>
<protein>
    <submittedName>
        <fullName evidence="1">Uncharacterized protein</fullName>
    </submittedName>
</protein>
<comment type="caution">
    <text evidence="1">The sequence shown here is derived from an EMBL/GenBank/DDBJ whole genome shotgun (WGS) entry which is preliminary data.</text>
</comment>
<proteinExistence type="predicted"/>
<reference evidence="1 2" key="1">
    <citation type="submission" date="2021-02" db="EMBL/GenBank/DDBJ databases">
        <authorList>
            <person name="Han P."/>
        </authorList>
    </citation>
    <scope>NUCLEOTIDE SEQUENCE [LARGE SCALE GENOMIC DNA]</scope>
    <source>
        <strain evidence="1">Candidatus Nitrospira sp. ZN2</strain>
    </source>
</reference>